<feature type="signal peptide" evidence="1">
    <location>
        <begin position="1"/>
        <end position="25"/>
    </location>
</feature>
<organism evidence="3">
    <name type="scientific">Alloyangia mangrovi</name>
    <dbReference type="NCBI Taxonomy" id="1779329"/>
    <lineage>
        <taxon>Bacteria</taxon>
        <taxon>Pseudomonadati</taxon>
        <taxon>Pseudomonadota</taxon>
        <taxon>Alphaproteobacteria</taxon>
        <taxon>Rhodobacterales</taxon>
        <taxon>Roseobacteraceae</taxon>
        <taxon>Alloyangia</taxon>
    </lineage>
</organism>
<sequence length="190" mass="19532">MSRMTFNRRGLLLTIGALGATGALAACGNGVGGSGAQTIDARVNATVNQMYAQYPGTRDLAAKSAGMLVMPLITEAGLGLGGAYGRGALKVNNATVDYYSVVKGSGGLQIGAQQYAHVLFFMTQDALSNFRRSPGWAAGANIEYAIPEGGETLAAETTTSLAPIIAVIFGKSGLHMGATLEGVKYTRIIP</sequence>
<dbReference type="OrthoDB" id="7847492at2"/>
<proteinExistence type="predicted"/>
<feature type="chain" id="PRO_5013172619" evidence="1">
    <location>
        <begin position="26"/>
        <end position="190"/>
    </location>
</feature>
<dbReference type="InterPro" id="IPR007461">
    <property type="entry name" value="Ysc84_actin-binding"/>
</dbReference>
<dbReference type="Pfam" id="PF04366">
    <property type="entry name" value="Ysc84"/>
    <property type="match status" value="1"/>
</dbReference>
<dbReference type="AlphaFoldDB" id="A0A2A3JX66"/>
<dbReference type="EMBL" id="NTHN01000092">
    <property type="protein sequence ID" value="PBD19796.1"/>
    <property type="molecule type" value="Genomic_DNA"/>
</dbReference>
<evidence type="ECO:0000313" key="3">
    <source>
        <dbReference type="EMBL" id="PBD19796.1"/>
    </source>
</evidence>
<evidence type="ECO:0000256" key="1">
    <source>
        <dbReference type="SAM" id="SignalP"/>
    </source>
</evidence>
<reference evidence="3" key="1">
    <citation type="submission" date="2017-09" db="EMBL/GenBank/DDBJ databases">
        <title>Yangia sp. SAOS 153D whole genome sequencing.</title>
        <authorList>
            <person name="Verma A."/>
            <person name="Krishnamurthi S."/>
        </authorList>
    </citation>
    <scope>NUCLEOTIDE SEQUENCE [LARGE SCALE GENOMIC DNA]</scope>
    <source>
        <strain evidence="3">SAOS 153D</strain>
    </source>
</reference>
<gene>
    <name evidence="3" type="ORF">CLG85_07440</name>
</gene>
<dbReference type="PROSITE" id="PS51318">
    <property type="entry name" value="TAT"/>
    <property type="match status" value="1"/>
</dbReference>
<evidence type="ECO:0000259" key="2">
    <source>
        <dbReference type="Pfam" id="PF04366"/>
    </source>
</evidence>
<keyword evidence="1" id="KW-0732">Signal</keyword>
<accession>A0A2A3JX66</accession>
<name>A0A2A3JX66_9RHOB</name>
<feature type="domain" description="Ysc84 actin-binding" evidence="2">
    <location>
        <begin position="104"/>
        <end position="185"/>
    </location>
</feature>
<dbReference type="InterPro" id="IPR006311">
    <property type="entry name" value="TAT_signal"/>
</dbReference>
<protein>
    <submittedName>
        <fullName evidence="3">Twin-arginine translocation pathway signal</fullName>
    </submittedName>
</protein>
<dbReference type="PROSITE" id="PS51257">
    <property type="entry name" value="PROKAR_LIPOPROTEIN"/>
    <property type="match status" value="1"/>
</dbReference>
<comment type="caution">
    <text evidence="3">The sequence shown here is derived from an EMBL/GenBank/DDBJ whole genome shotgun (WGS) entry which is preliminary data.</text>
</comment>